<name>A0A6B8M4M2_9HYPH</name>
<sequence length="405" mass="45921">MQASFGWTLLSRDALRRAEKQLRDAADGVRDEVGFLALHQAYADRFFPGTSVLHTRLRYVLFVPWLYEKVTQQRDRHHISAAVENQEIILARRLKKAKEFGVIGGRSLPKPTTQPPTLVYWSALSAWRILRPNASGTIPSRQTVHRIIARQAVRPQMHDDDRQLLVEDEALFYSVPKPPPAWHDHEQRLDFQLATGEKRFLRNCFLSVARPDSGGSPSLLARLVEHNVEVTDRLELWSPIVKAAADHADREALLRAKQAAALSAIGRGVYAALVETLREEHDGLPTDELHRKNLKDVCDKFANDALALDIDGVSFDATLIPGGILGVLRETQAWLRNQTKSLNGLYDVYQTAESHRKGRRARLTKSLAGREKRAEWLPDQHPLAAPLHYRWGNVRQLLMDLQETP</sequence>
<keyword evidence="1" id="KW-0614">Plasmid</keyword>
<evidence type="ECO:0000313" key="2">
    <source>
        <dbReference type="Proteomes" id="UP000422569"/>
    </source>
</evidence>
<dbReference type="GeneID" id="42570668"/>
<proteinExistence type="predicted"/>
<accession>A0A6B8M4M2</accession>
<dbReference type="EMBL" id="CP044332">
    <property type="protein sequence ID" value="QGM99977.1"/>
    <property type="molecule type" value="Genomic_DNA"/>
</dbReference>
<protein>
    <submittedName>
        <fullName evidence="1">Uncharacterized protein</fullName>
    </submittedName>
</protein>
<keyword evidence="2" id="KW-1185">Reference proteome</keyword>
<dbReference type="Proteomes" id="UP000422569">
    <property type="component" value="Plasmid unnamed1"/>
</dbReference>
<dbReference type="InterPro" id="IPR045941">
    <property type="entry name" value="DUF6361"/>
</dbReference>
<evidence type="ECO:0000313" key="1">
    <source>
        <dbReference type="EMBL" id="QGM99977.1"/>
    </source>
</evidence>
<dbReference type="AlphaFoldDB" id="A0A6B8M4M2"/>
<dbReference type="Pfam" id="PF19888">
    <property type="entry name" value="DUF6361"/>
    <property type="match status" value="1"/>
</dbReference>
<dbReference type="RefSeq" id="WP_026016141.1">
    <property type="nucleotide sequence ID" value="NZ_CP044332.1"/>
</dbReference>
<geneLocation type="plasmid" evidence="1">
    <name>unnamed1</name>
</geneLocation>
<reference evidence="1 2" key="1">
    <citation type="submission" date="2019-09" db="EMBL/GenBank/DDBJ databases">
        <title>Isolation and complete genome sequencing of Methylocystis species.</title>
        <authorList>
            <person name="Rumah B.L."/>
            <person name="Stead C.E."/>
            <person name="Stevens B.C."/>
            <person name="Minton N.P."/>
            <person name="Grosse-Honebrink A."/>
            <person name="Zhang Y."/>
        </authorList>
    </citation>
    <scope>NUCLEOTIDE SEQUENCE [LARGE SCALE GENOMIC DNA]</scope>
    <source>
        <strain evidence="1 2">BRCS2</strain>
        <plasmid evidence="1 2">unnamed1</plasmid>
    </source>
</reference>
<dbReference type="KEGG" id="mpar:F7D14_20570"/>
<gene>
    <name evidence="1" type="ORF">F7D14_20570</name>
</gene>
<organism evidence="1 2">
    <name type="scientific">Methylocystis parvus</name>
    <dbReference type="NCBI Taxonomy" id="134"/>
    <lineage>
        <taxon>Bacteria</taxon>
        <taxon>Pseudomonadati</taxon>
        <taxon>Pseudomonadota</taxon>
        <taxon>Alphaproteobacteria</taxon>
        <taxon>Hyphomicrobiales</taxon>
        <taxon>Methylocystaceae</taxon>
        <taxon>Methylocystis</taxon>
    </lineage>
</organism>